<dbReference type="InterPro" id="IPR009071">
    <property type="entry name" value="HMG_box_dom"/>
</dbReference>
<dbReference type="Gene3D" id="1.10.30.10">
    <property type="entry name" value="High mobility group box domain"/>
    <property type="match status" value="1"/>
</dbReference>
<feature type="compositionally biased region" description="Basic and acidic residues" evidence="2">
    <location>
        <begin position="137"/>
        <end position="147"/>
    </location>
</feature>
<proteinExistence type="predicted"/>
<keyword evidence="1" id="KW-0238">DNA-binding</keyword>
<feature type="region of interest" description="Disordered" evidence="2">
    <location>
        <begin position="193"/>
        <end position="225"/>
    </location>
</feature>
<reference evidence="4 5" key="1">
    <citation type="journal article" date="2014" name="Nat. Commun.">
        <title>Klebsormidium flaccidum genome reveals primary factors for plant terrestrial adaptation.</title>
        <authorList>
            <person name="Hori K."/>
            <person name="Maruyama F."/>
            <person name="Fujisawa T."/>
            <person name="Togashi T."/>
            <person name="Yamamoto N."/>
            <person name="Seo M."/>
            <person name="Sato S."/>
            <person name="Yamada T."/>
            <person name="Mori H."/>
            <person name="Tajima N."/>
            <person name="Moriyama T."/>
            <person name="Ikeuchi M."/>
            <person name="Watanabe M."/>
            <person name="Wada H."/>
            <person name="Kobayashi K."/>
            <person name="Saito M."/>
            <person name="Masuda T."/>
            <person name="Sasaki-Sekimoto Y."/>
            <person name="Mashiguchi K."/>
            <person name="Awai K."/>
            <person name="Shimojima M."/>
            <person name="Masuda S."/>
            <person name="Iwai M."/>
            <person name="Nobusawa T."/>
            <person name="Narise T."/>
            <person name="Kondo S."/>
            <person name="Saito H."/>
            <person name="Sato R."/>
            <person name="Murakawa M."/>
            <person name="Ihara Y."/>
            <person name="Oshima-Yamada Y."/>
            <person name="Ohtaka K."/>
            <person name="Satoh M."/>
            <person name="Sonobe K."/>
            <person name="Ishii M."/>
            <person name="Ohtani R."/>
            <person name="Kanamori-Sato M."/>
            <person name="Honoki R."/>
            <person name="Miyazaki D."/>
            <person name="Mochizuki H."/>
            <person name="Umetsu J."/>
            <person name="Higashi K."/>
            <person name="Shibata D."/>
            <person name="Kamiya Y."/>
            <person name="Sato N."/>
            <person name="Nakamura Y."/>
            <person name="Tabata S."/>
            <person name="Ida S."/>
            <person name="Kurokawa K."/>
            <person name="Ohta H."/>
        </authorList>
    </citation>
    <scope>NUCLEOTIDE SEQUENCE [LARGE SCALE GENOMIC DNA]</scope>
    <source>
        <strain evidence="4 5">NIES-2285</strain>
    </source>
</reference>
<dbReference type="Proteomes" id="UP000054558">
    <property type="component" value="Unassembled WGS sequence"/>
</dbReference>
<evidence type="ECO:0000313" key="4">
    <source>
        <dbReference type="EMBL" id="GAQ86113.1"/>
    </source>
</evidence>
<dbReference type="GO" id="GO:0005634">
    <property type="term" value="C:nucleus"/>
    <property type="evidence" value="ECO:0007669"/>
    <property type="project" value="UniProtKB-UniRule"/>
</dbReference>
<feature type="DNA-binding region" description="HMG box" evidence="1">
    <location>
        <begin position="123"/>
        <end position="192"/>
    </location>
</feature>
<feature type="compositionally biased region" description="Basic and acidic residues" evidence="2">
    <location>
        <begin position="84"/>
        <end position="122"/>
    </location>
</feature>
<dbReference type="STRING" id="105231.A0A1Y1I6G9"/>
<keyword evidence="1" id="KW-0539">Nucleus</keyword>
<dbReference type="CDD" id="cd22005">
    <property type="entry name" value="HMG-box_AtHMGB1-like"/>
    <property type="match status" value="1"/>
</dbReference>
<dbReference type="SUPFAM" id="SSF47095">
    <property type="entry name" value="HMG-box"/>
    <property type="match status" value="1"/>
</dbReference>
<dbReference type="EMBL" id="DF237220">
    <property type="protein sequence ID" value="GAQ86113.1"/>
    <property type="molecule type" value="Genomic_DNA"/>
</dbReference>
<name>A0A1Y1I6G9_KLENI</name>
<feature type="domain" description="HMG box" evidence="3">
    <location>
        <begin position="123"/>
        <end position="192"/>
    </location>
</feature>
<protein>
    <submittedName>
        <fullName evidence="4">High mobility group</fullName>
    </submittedName>
</protein>
<dbReference type="OMA" id="SAFIRCE"/>
<evidence type="ECO:0000256" key="2">
    <source>
        <dbReference type="SAM" id="MobiDB-lite"/>
    </source>
</evidence>
<dbReference type="InterPro" id="IPR036910">
    <property type="entry name" value="HMG_box_dom_sf"/>
</dbReference>
<dbReference type="PROSITE" id="PS50118">
    <property type="entry name" value="HMG_BOX_2"/>
    <property type="match status" value="1"/>
</dbReference>
<dbReference type="Pfam" id="PF00505">
    <property type="entry name" value="HMG_box"/>
    <property type="match status" value="1"/>
</dbReference>
<evidence type="ECO:0000256" key="1">
    <source>
        <dbReference type="PROSITE-ProRule" id="PRU00267"/>
    </source>
</evidence>
<sequence length="225" mass="25408">MKEAADGDNSAVTTKKRVLEDIDGATQLLKRGPGGSSFMTCDNCQKNIACAIFDLHRCGDAKLREEQIARWAKADMEHKKRILEEQKRLKDSNGKADKQRKVPEKESKKLAKKEKEARDPNLPKKPPSSYMLFMNDFRPRFKEENPDVRGVTEGAKAGGARWKSMSEEEKKPYMEEAAKLKAAYAEQIRLFKTSKGLPAPEDEKENATPEPALEDRDEQEPVAEA</sequence>
<dbReference type="GO" id="GO:0003677">
    <property type="term" value="F:DNA binding"/>
    <property type="evidence" value="ECO:0007669"/>
    <property type="project" value="UniProtKB-UniRule"/>
</dbReference>
<feature type="region of interest" description="Disordered" evidence="2">
    <location>
        <begin position="84"/>
        <end position="169"/>
    </location>
</feature>
<dbReference type="SMART" id="SM00398">
    <property type="entry name" value="HMG"/>
    <property type="match status" value="1"/>
</dbReference>
<dbReference type="PANTHER" id="PTHR47658:SF1">
    <property type="entry name" value="MEIOSIS INITIATOR PROTEIN"/>
    <property type="match status" value="1"/>
</dbReference>
<organism evidence="4 5">
    <name type="scientific">Klebsormidium nitens</name>
    <name type="common">Green alga</name>
    <name type="synonym">Ulothrix nitens</name>
    <dbReference type="NCBI Taxonomy" id="105231"/>
    <lineage>
        <taxon>Eukaryota</taxon>
        <taxon>Viridiplantae</taxon>
        <taxon>Streptophyta</taxon>
        <taxon>Klebsormidiophyceae</taxon>
        <taxon>Klebsormidiales</taxon>
        <taxon>Klebsormidiaceae</taxon>
        <taxon>Klebsormidium</taxon>
    </lineage>
</organism>
<dbReference type="PANTHER" id="PTHR47658">
    <property type="entry name" value="HIGH MOBILITY GROUP B PROTEIN 12-RELATED"/>
    <property type="match status" value="1"/>
</dbReference>
<accession>A0A1Y1I6G9</accession>
<keyword evidence="5" id="KW-1185">Reference proteome</keyword>
<evidence type="ECO:0000259" key="3">
    <source>
        <dbReference type="PROSITE" id="PS50118"/>
    </source>
</evidence>
<feature type="compositionally biased region" description="Acidic residues" evidence="2">
    <location>
        <begin position="215"/>
        <end position="225"/>
    </location>
</feature>
<evidence type="ECO:0000313" key="5">
    <source>
        <dbReference type="Proteomes" id="UP000054558"/>
    </source>
</evidence>
<dbReference type="OrthoDB" id="1919336at2759"/>
<dbReference type="AlphaFoldDB" id="A0A1Y1I6G9"/>
<gene>
    <name evidence="4" type="ORF">KFL_002710080</name>
</gene>